<accession>A0ABU5ZLQ4</accession>
<name>A0ABU5ZLQ4_9BACL</name>
<dbReference type="NCBIfam" id="TIGR02900">
    <property type="entry name" value="spore_V_B"/>
    <property type="match status" value="1"/>
</dbReference>
<dbReference type="Pfam" id="PF01943">
    <property type="entry name" value="Polysacc_synt"/>
    <property type="match status" value="1"/>
</dbReference>
<feature type="transmembrane region" description="Helical" evidence="6">
    <location>
        <begin position="366"/>
        <end position="386"/>
    </location>
</feature>
<dbReference type="Proteomes" id="UP001310386">
    <property type="component" value="Unassembled WGS sequence"/>
</dbReference>
<organism evidence="7 8">
    <name type="scientific">Ferviditalea candida</name>
    <dbReference type="NCBI Taxonomy" id="3108399"/>
    <lineage>
        <taxon>Bacteria</taxon>
        <taxon>Bacillati</taxon>
        <taxon>Bacillota</taxon>
        <taxon>Bacilli</taxon>
        <taxon>Bacillales</taxon>
        <taxon>Paenibacillaceae</taxon>
        <taxon>Ferviditalea</taxon>
    </lineage>
</organism>
<keyword evidence="5 6" id="KW-0472">Membrane</keyword>
<feature type="transmembrane region" description="Helical" evidence="6">
    <location>
        <begin position="456"/>
        <end position="473"/>
    </location>
</feature>
<dbReference type="PIRSF" id="PIRSF038958">
    <property type="entry name" value="PG_synth_SpoVB"/>
    <property type="match status" value="1"/>
</dbReference>
<dbReference type="CDD" id="cd13124">
    <property type="entry name" value="MATE_SpoVB_like"/>
    <property type="match status" value="1"/>
</dbReference>
<feature type="transmembrane region" description="Helical" evidence="6">
    <location>
        <begin position="393"/>
        <end position="410"/>
    </location>
</feature>
<feature type="transmembrane region" description="Helical" evidence="6">
    <location>
        <begin position="330"/>
        <end position="354"/>
    </location>
</feature>
<dbReference type="PANTHER" id="PTHR30250:SF24">
    <property type="entry name" value="STAGE V SPORULATION PROTEIN B"/>
    <property type="match status" value="1"/>
</dbReference>
<dbReference type="EMBL" id="JAYJLD010000012">
    <property type="protein sequence ID" value="MEB3102030.1"/>
    <property type="molecule type" value="Genomic_DNA"/>
</dbReference>
<evidence type="ECO:0000256" key="2">
    <source>
        <dbReference type="ARBA" id="ARBA00022475"/>
    </source>
</evidence>
<feature type="transmembrane region" description="Helical" evidence="6">
    <location>
        <begin position="161"/>
        <end position="176"/>
    </location>
</feature>
<comment type="caution">
    <text evidence="7">The sequence shown here is derived from an EMBL/GenBank/DDBJ whole genome shotgun (WGS) entry which is preliminary data.</text>
</comment>
<protein>
    <submittedName>
        <fullName evidence="7">Stage V sporulation protein B</fullName>
    </submittedName>
</protein>
<dbReference type="InterPro" id="IPR014249">
    <property type="entry name" value="Spore_V_B"/>
</dbReference>
<keyword evidence="4 6" id="KW-1133">Transmembrane helix</keyword>
<feature type="transmembrane region" description="Helical" evidence="6">
    <location>
        <begin position="47"/>
        <end position="69"/>
    </location>
</feature>
<feature type="transmembrane region" description="Helical" evidence="6">
    <location>
        <begin position="254"/>
        <end position="279"/>
    </location>
</feature>
<evidence type="ECO:0000313" key="7">
    <source>
        <dbReference type="EMBL" id="MEB3102030.1"/>
    </source>
</evidence>
<dbReference type="RefSeq" id="WP_371754148.1">
    <property type="nucleotide sequence ID" value="NZ_JAYJLD010000012.1"/>
</dbReference>
<evidence type="ECO:0000256" key="5">
    <source>
        <dbReference type="ARBA" id="ARBA00023136"/>
    </source>
</evidence>
<gene>
    <name evidence="7" type="primary">spoVB</name>
    <name evidence="7" type="ORF">VF724_10175</name>
</gene>
<keyword evidence="2" id="KW-1003">Cell membrane</keyword>
<evidence type="ECO:0000256" key="3">
    <source>
        <dbReference type="ARBA" id="ARBA00022692"/>
    </source>
</evidence>
<evidence type="ECO:0000256" key="4">
    <source>
        <dbReference type="ARBA" id="ARBA00022989"/>
    </source>
</evidence>
<dbReference type="PANTHER" id="PTHR30250">
    <property type="entry name" value="PST FAMILY PREDICTED COLANIC ACID TRANSPORTER"/>
    <property type="match status" value="1"/>
</dbReference>
<feature type="transmembrane region" description="Helical" evidence="6">
    <location>
        <begin position="120"/>
        <end position="140"/>
    </location>
</feature>
<feature type="transmembrane region" description="Helical" evidence="6">
    <location>
        <begin position="285"/>
        <end position="309"/>
    </location>
</feature>
<feature type="transmembrane region" description="Helical" evidence="6">
    <location>
        <begin position="479"/>
        <end position="497"/>
    </location>
</feature>
<feature type="transmembrane region" description="Helical" evidence="6">
    <location>
        <begin position="12"/>
        <end position="35"/>
    </location>
</feature>
<dbReference type="InterPro" id="IPR050833">
    <property type="entry name" value="Poly_Biosynth_Transport"/>
</dbReference>
<feature type="transmembrane region" description="Helical" evidence="6">
    <location>
        <begin position="416"/>
        <end position="435"/>
    </location>
</feature>
<feature type="transmembrane region" description="Helical" evidence="6">
    <location>
        <begin position="182"/>
        <end position="204"/>
    </location>
</feature>
<sequence>MGKQSFIHGAMILLAAGIINRMLGFVPRIVLPRIIGAEGVGLYQMGYPLLIVLLTLITGGIPLAVAKLVAEAESRKDEQRIRVVLSAALLISTGLSFLFFVGILLSGEWIATHLFTDRRVHYTFIAMSPILILVALSSVYRGYFQGRHNMIPTASSQIAETLVRTVTALLLAYWLLPYGIHIAAAGAMSGVMLGEFFGLLVLLLHFKIHKTKELTEWSERFRTAGAIKPRSAIRQLLDISVPVTGSKLVGSGSYFLESIMIIQSLAAAGIATAVATAQYGALQGMVIPILLLPNALTYSLAISLIPSLSEAAARKDFRTIHKRLHQSLRLALVTGAPFAVIMFVLADPLCYFLYHDNEVGGMLKMMAPVALFIYFQGPLQAALQALDRPGTALLNTFVGASIKLVLIVLLATKPQFGIIGAVFAISMNIVLVTLLHWNSVSRLLNFSMRTSDFGKVGLGMLLMGAACYMIMHSPWTSQSFVRFAASCSGGLLLYLFLMMRFKLIDKFDLLRIPWIGKLIFKWL</sequence>
<dbReference type="InterPro" id="IPR024923">
    <property type="entry name" value="PG_synth_SpoVB"/>
</dbReference>
<feature type="transmembrane region" description="Helical" evidence="6">
    <location>
        <begin position="81"/>
        <end position="105"/>
    </location>
</feature>
<evidence type="ECO:0000256" key="6">
    <source>
        <dbReference type="SAM" id="Phobius"/>
    </source>
</evidence>
<reference evidence="7" key="1">
    <citation type="submission" date="2023-12" db="EMBL/GenBank/DDBJ databases">
        <title>Fervidustalea candida gen. nov., sp. nov., a novel member of the family Paenibacillaceae isolated from a geothermal area.</title>
        <authorList>
            <person name="Li W.-J."/>
            <person name="Jiao J.-Y."/>
            <person name="Chen Y."/>
        </authorList>
    </citation>
    <scope>NUCLEOTIDE SEQUENCE</scope>
    <source>
        <strain evidence="7">SYSU GA230002</strain>
    </source>
</reference>
<proteinExistence type="predicted"/>
<comment type="subcellular location">
    <subcellularLocation>
        <location evidence="1">Cell membrane</location>
        <topology evidence="1">Multi-pass membrane protein</topology>
    </subcellularLocation>
</comment>
<keyword evidence="3 6" id="KW-0812">Transmembrane</keyword>
<dbReference type="InterPro" id="IPR002797">
    <property type="entry name" value="Polysacc_synth"/>
</dbReference>
<evidence type="ECO:0000256" key="1">
    <source>
        <dbReference type="ARBA" id="ARBA00004651"/>
    </source>
</evidence>
<keyword evidence="8" id="KW-1185">Reference proteome</keyword>
<evidence type="ECO:0000313" key="8">
    <source>
        <dbReference type="Proteomes" id="UP001310386"/>
    </source>
</evidence>